<keyword evidence="10" id="KW-0413">Isomerase</keyword>
<evidence type="ECO:0000256" key="6">
    <source>
        <dbReference type="ARBA" id="ARBA00022839"/>
    </source>
</evidence>
<proteinExistence type="predicted"/>
<dbReference type="GO" id="GO:0004527">
    <property type="term" value="F:exonuclease activity"/>
    <property type="evidence" value="ECO:0007669"/>
    <property type="project" value="UniProtKB-KW"/>
</dbReference>
<dbReference type="Gene3D" id="3.90.320.10">
    <property type="match status" value="1"/>
</dbReference>
<keyword evidence="4 14" id="KW-0378">Hydrolase</keyword>
<evidence type="ECO:0000313" key="18">
    <source>
        <dbReference type="Proteomes" id="UP000270649"/>
    </source>
</evidence>
<dbReference type="Gene3D" id="3.40.50.300">
    <property type="entry name" value="P-loop containing nucleotide triphosphate hydrolases"/>
    <property type="match status" value="4"/>
</dbReference>
<evidence type="ECO:0000256" key="1">
    <source>
        <dbReference type="ARBA" id="ARBA00022722"/>
    </source>
</evidence>
<dbReference type="Pfam" id="PF12705">
    <property type="entry name" value="PDDEXK_1"/>
    <property type="match status" value="1"/>
</dbReference>
<dbReference type="Pfam" id="PF00580">
    <property type="entry name" value="UvrD-helicase"/>
    <property type="match status" value="1"/>
</dbReference>
<accession>A0A3M0FXW9</accession>
<evidence type="ECO:0000256" key="4">
    <source>
        <dbReference type="ARBA" id="ARBA00022801"/>
    </source>
</evidence>
<dbReference type="GO" id="GO:0033202">
    <property type="term" value="C:DNA helicase complex"/>
    <property type="evidence" value="ECO:0007669"/>
    <property type="project" value="TreeGrafter"/>
</dbReference>
<evidence type="ECO:0000256" key="10">
    <source>
        <dbReference type="ARBA" id="ARBA00023235"/>
    </source>
</evidence>
<feature type="domain" description="UvrD-like helicase ATP-binding" evidence="15">
    <location>
        <begin position="19"/>
        <end position="357"/>
    </location>
</feature>
<dbReference type="GO" id="GO:0005524">
    <property type="term" value="F:ATP binding"/>
    <property type="evidence" value="ECO:0007669"/>
    <property type="project" value="UniProtKB-UniRule"/>
</dbReference>
<evidence type="ECO:0000256" key="12">
    <source>
        <dbReference type="ARBA" id="ARBA00034808"/>
    </source>
</evidence>
<dbReference type="PROSITE" id="PS51198">
    <property type="entry name" value="UVRD_HELICASE_ATP_BIND"/>
    <property type="match status" value="1"/>
</dbReference>
<dbReference type="SUPFAM" id="SSF52540">
    <property type="entry name" value="P-loop containing nucleoside triphosphate hydrolases"/>
    <property type="match status" value="1"/>
</dbReference>
<evidence type="ECO:0000256" key="14">
    <source>
        <dbReference type="PROSITE-ProRule" id="PRU00560"/>
    </source>
</evidence>
<dbReference type="GO" id="GO:0003677">
    <property type="term" value="F:DNA binding"/>
    <property type="evidence" value="ECO:0007669"/>
    <property type="project" value="UniProtKB-KW"/>
</dbReference>
<evidence type="ECO:0000256" key="7">
    <source>
        <dbReference type="ARBA" id="ARBA00022840"/>
    </source>
</evidence>
<keyword evidence="7 14" id="KW-0067">ATP-binding</keyword>
<dbReference type="InterPro" id="IPR038726">
    <property type="entry name" value="PDDEXK_AddAB-type"/>
</dbReference>
<dbReference type="EMBL" id="REGC01000014">
    <property type="protein sequence ID" value="RMB57524.1"/>
    <property type="molecule type" value="Genomic_DNA"/>
</dbReference>
<evidence type="ECO:0000256" key="2">
    <source>
        <dbReference type="ARBA" id="ARBA00022741"/>
    </source>
</evidence>
<dbReference type="AlphaFoldDB" id="A0A3M0FXW9"/>
<keyword evidence="5 14" id="KW-0347">Helicase</keyword>
<evidence type="ECO:0000256" key="3">
    <source>
        <dbReference type="ARBA" id="ARBA00022763"/>
    </source>
</evidence>
<dbReference type="PANTHER" id="PTHR11070:SF55">
    <property type="entry name" value="DNA 3'-5' HELICASE"/>
    <property type="match status" value="1"/>
</dbReference>
<name>A0A3M0FXW9_9CORY</name>
<dbReference type="InterPro" id="IPR027417">
    <property type="entry name" value="P-loop_NTPase"/>
</dbReference>
<evidence type="ECO:0000256" key="8">
    <source>
        <dbReference type="ARBA" id="ARBA00023125"/>
    </source>
</evidence>
<evidence type="ECO:0000313" key="17">
    <source>
        <dbReference type="EMBL" id="RMB57524.1"/>
    </source>
</evidence>
<evidence type="ECO:0000256" key="13">
    <source>
        <dbReference type="ARBA" id="ARBA00048988"/>
    </source>
</evidence>
<keyword evidence="3" id="KW-0227">DNA damage</keyword>
<dbReference type="InterPro" id="IPR011604">
    <property type="entry name" value="PDDEXK-like_dom_sf"/>
</dbReference>
<dbReference type="InterPro" id="IPR014017">
    <property type="entry name" value="DNA_helicase_UvrD-like_C"/>
</dbReference>
<dbReference type="PANTHER" id="PTHR11070">
    <property type="entry name" value="UVRD / RECB / PCRA DNA HELICASE FAMILY MEMBER"/>
    <property type="match status" value="1"/>
</dbReference>
<dbReference type="GO" id="GO:0043138">
    <property type="term" value="F:3'-5' DNA helicase activity"/>
    <property type="evidence" value="ECO:0007669"/>
    <property type="project" value="UniProtKB-EC"/>
</dbReference>
<dbReference type="GO" id="GO:0005829">
    <property type="term" value="C:cytosol"/>
    <property type="evidence" value="ECO:0007669"/>
    <property type="project" value="TreeGrafter"/>
</dbReference>
<dbReference type="EC" id="5.6.2.4" evidence="12"/>
<evidence type="ECO:0000256" key="11">
    <source>
        <dbReference type="ARBA" id="ARBA00034617"/>
    </source>
</evidence>
<reference evidence="17 18" key="1">
    <citation type="submission" date="2018-10" db="EMBL/GenBank/DDBJ databases">
        <title>Corynebacterium macginleyi genome sequencing and assembly of the type strain and two clinical samples.</title>
        <authorList>
            <person name="Bernier A.-M."/>
            <person name="Bernard K."/>
        </authorList>
    </citation>
    <scope>NUCLEOTIDE SEQUENCE [LARGE SCALE GENOMIC DNA]</scope>
    <source>
        <strain evidence="17 18">NML 120205</strain>
    </source>
</reference>
<evidence type="ECO:0000259" key="15">
    <source>
        <dbReference type="PROSITE" id="PS51198"/>
    </source>
</evidence>
<dbReference type="InterPro" id="IPR000212">
    <property type="entry name" value="DNA_helicase_UvrD/REP"/>
</dbReference>
<dbReference type="InterPro" id="IPR014016">
    <property type="entry name" value="UvrD-like_ATP-bd"/>
</dbReference>
<keyword evidence="2 14" id="KW-0547">Nucleotide-binding</keyword>
<evidence type="ECO:0000256" key="9">
    <source>
        <dbReference type="ARBA" id="ARBA00023204"/>
    </source>
</evidence>
<keyword evidence="1" id="KW-0540">Nuclease</keyword>
<comment type="caution">
    <text evidence="17">The sequence shown here is derived from an EMBL/GenBank/DDBJ whole genome shotgun (WGS) entry which is preliminary data.</text>
</comment>
<dbReference type="GO" id="GO:0000725">
    <property type="term" value="P:recombinational repair"/>
    <property type="evidence" value="ECO:0007669"/>
    <property type="project" value="TreeGrafter"/>
</dbReference>
<dbReference type="PROSITE" id="PS51217">
    <property type="entry name" value="UVRD_HELICASE_CTER"/>
    <property type="match status" value="1"/>
</dbReference>
<keyword evidence="9" id="KW-0234">DNA repair</keyword>
<dbReference type="InterPro" id="IPR011335">
    <property type="entry name" value="Restrct_endonuc-II-like"/>
</dbReference>
<comment type="catalytic activity">
    <reaction evidence="13">
        <text>ATP + H2O = ADP + phosphate + H(+)</text>
        <dbReference type="Rhea" id="RHEA:13065"/>
        <dbReference type="ChEBI" id="CHEBI:15377"/>
        <dbReference type="ChEBI" id="CHEBI:15378"/>
        <dbReference type="ChEBI" id="CHEBI:30616"/>
        <dbReference type="ChEBI" id="CHEBI:43474"/>
        <dbReference type="ChEBI" id="CHEBI:456216"/>
        <dbReference type="EC" id="5.6.2.4"/>
    </reaction>
</comment>
<comment type="catalytic activity">
    <reaction evidence="11">
        <text>Couples ATP hydrolysis with the unwinding of duplex DNA by translocating in the 3'-5' direction.</text>
        <dbReference type="EC" id="5.6.2.4"/>
    </reaction>
</comment>
<keyword evidence="8" id="KW-0238">DNA-binding</keyword>
<dbReference type="Pfam" id="PF13361">
    <property type="entry name" value="UvrD_C"/>
    <property type="match status" value="1"/>
</dbReference>
<keyword evidence="6" id="KW-0269">Exonuclease</keyword>
<dbReference type="CDD" id="cd17932">
    <property type="entry name" value="DEXQc_UvrD"/>
    <property type="match status" value="1"/>
</dbReference>
<dbReference type="Gene3D" id="1.10.486.10">
    <property type="entry name" value="PCRA, domain 4"/>
    <property type="match status" value="1"/>
</dbReference>
<evidence type="ECO:0000259" key="16">
    <source>
        <dbReference type="PROSITE" id="PS51217"/>
    </source>
</evidence>
<dbReference type="Proteomes" id="UP000270649">
    <property type="component" value="Unassembled WGS sequence"/>
</dbReference>
<feature type="domain" description="UvrD-like helicase C-terminal" evidence="16">
    <location>
        <begin position="362"/>
        <end position="670"/>
    </location>
</feature>
<feature type="binding site" evidence="14">
    <location>
        <begin position="40"/>
        <end position="47"/>
    </location>
    <ligand>
        <name>ATP</name>
        <dbReference type="ChEBI" id="CHEBI:30616"/>
    </ligand>
</feature>
<sequence length="1059" mass="116701">MSKQNFSPEEIAQALGKDYPPTKEQAHVIKGSFGPKLVVAGAGAGKTETMASRVVYLVANGYVRPEEVLGLTFTRKAAQQLEQRIRRQLIQLRDSGLIVPGSPAAEALNNIAPTVATYDSYAGELVREYGLLVPVEPSARIITEAERFAIAYDVVKNYGGQLSDEKTLGSITETLLKITSDMDNSLKDPDDIAEFARDFRADIDNLEKAPRTKGEYSKDLQKYINVQDLRVQYVPLIEELKRAQAEQQVITFGEQMSVAARLAQEHPAVGKQQAQRYRVIMLDEYQDTSYAQRVLLRSLFGGEQKDISVTAVGDPMQAIYGWRGATSENLTAFVEDFPQADGTHAPKDQLTTSWRNPSGALELANSVAAGVFAGGPRPVDELHAAPHKGEGEIELAYFASEDKEHEFIAQKLRQQWDAREGDGFSAAVLVRTNRQTAAIAAALDAVDVPNEINGLGGLLWQPEIQDLVALATLLVRPEDAQAALRIFAGPMCGLGMGDIQALAARQKNLAGAKQERLQWEEGMDPEQYLRAQLAQLTAEAPDQMVGLADALADLGERDRYTPQGLARMEEVSAKLRYLRTYSLPKPLSDLFADIEAIFNIRTEVLARGSAGGATHLDKFADIVAGFHGDSLYALLDYLKLAREHEDGLELGEVPASTDRVQIMTVHKAKGLEWEHVYVVHADSSSYKAHAETFLSKIEKVPGEDDYIEVSPDAVTRSEFEKACKAFVDDDRAHNAEEAARLFYVALTRTESTLTVTGSGTNNRSGKAKKGPYEYLERLKESFPQYVVEWTVPEKPVETSANAAESGLFPALEADPDALAGAEAVLSAMENLPELSHGETFELWEQDAGALIEEYKSLQQPVVDVELPSELTASDMVALGSDPLQFARRQRRPVPFKPNSYAKRGTAFHAWLEERFGSPVLLGEEELPGINEPEDFDLEELKESFLNSEWAERQPDFVEAPFEITIGSAVVRGRMDAVFRLADGTWMVVDWKTGRPPKGAAMEAAKIQLAVYAEAWRRIHGGDKIRAAFHYVHDGYTFEPDTLARGEELRSLLESSVTGP</sequence>
<evidence type="ECO:0000256" key="5">
    <source>
        <dbReference type="ARBA" id="ARBA00022806"/>
    </source>
</evidence>
<organism evidence="17 18">
    <name type="scientific">Corynebacterium macginleyi</name>
    <dbReference type="NCBI Taxonomy" id="38290"/>
    <lineage>
        <taxon>Bacteria</taxon>
        <taxon>Bacillati</taxon>
        <taxon>Actinomycetota</taxon>
        <taxon>Actinomycetes</taxon>
        <taxon>Mycobacteriales</taxon>
        <taxon>Corynebacteriaceae</taxon>
        <taxon>Corynebacterium</taxon>
    </lineage>
</organism>
<gene>
    <name evidence="17" type="ORF">D9543_09415</name>
</gene>
<dbReference type="RefSeq" id="WP_121928108.1">
    <property type="nucleotide sequence ID" value="NZ_JAACCH010000010.1"/>
</dbReference>
<dbReference type="SUPFAM" id="SSF52980">
    <property type="entry name" value="Restriction endonuclease-like"/>
    <property type="match status" value="1"/>
</dbReference>
<protein>
    <recommendedName>
        <fullName evidence="12">DNA 3'-5' helicase</fullName>
        <ecNumber evidence="12">5.6.2.4</ecNumber>
    </recommendedName>
</protein>